<dbReference type="InterPro" id="IPR011011">
    <property type="entry name" value="Znf_FYVE_PHD"/>
</dbReference>
<organism evidence="2 3">
    <name type="scientific">Diatraea saccharalis</name>
    <name type="common">sugarcane borer</name>
    <dbReference type="NCBI Taxonomy" id="40085"/>
    <lineage>
        <taxon>Eukaryota</taxon>
        <taxon>Metazoa</taxon>
        <taxon>Ecdysozoa</taxon>
        <taxon>Arthropoda</taxon>
        <taxon>Hexapoda</taxon>
        <taxon>Insecta</taxon>
        <taxon>Pterygota</taxon>
        <taxon>Neoptera</taxon>
        <taxon>Endopterygota</taxon>
        <taxon>Lepidoptera</taxon>
        <taxon>Glossata</taxon>
        <taxon>Ditrysia</taxon>
        <taxon>Pyraloidea</taxon>
        <taxon>Crambidae</taxon>
        <taxon>Crambinae</taxon>
        <taxon>Diatraea</taxon>
    </lineage>
</organism>
<dbReference type="AlphaFoldDB" id="A0A9N9WGV7"/>
<dbReference type="InterPro" id="IPR013083">
    <property type="entry name" value="Znf_RING/FYVE/PHD"/>
</dbReference>
<keyword evidence="1" id="KW-0175">Coiled coil</keyword>
<reference evidence="2" key="1">
    <citation type="submission" date="2021-12" db="EMBL/GenBank/DDBJ databases">
        <authorList>
            <person name="King R."/>
        </authorList>
    </citation>
    <scope>NUCLEOTIDE SEQUENCE</scope>
</reference>
<protein>
    <recommendedName>
        <fullName evidence="4">PHD-type domain-containing protein</fullName>
    </recommendedName>
</protein>
<evidence type="ECO:0008006" key="4">
    <source>
        <dbReference type="Google" id="ProtNLM"/>
    </source>
</evidence>
<dbReference type="SUPFAM" id="SSF57903">
    <property type="entry name" value="FYVE/PHD zinc finger"/>
    <property type="match status" value="1"/>
</dbReference>
<sequence>MSSQLKATASKTSNKKCNVCGRTTKKESIVCCTSKRNFDLNCGNISEKRFNLMTTENKQKWKCDSCIGKKMTDNQNKKTSTLVPQQKIQTEKENELNVSFDKNITIRKPKCFPGTTPSRSNQSIQYDQDNSFLSIHSQTNATSLPDLSIGYDEEMITLKDIIKDLNIKLESAHLEIENLNLTNNKLKNLIQEKDKKIRTLTDICFGSTNKKKGNTIDSLNEIQINHMKF</sequence>
<feature type="coiled-coil region" evidence="1">
    <location>
        <begin position="162"/>
        <end position="203"/>
    </location>
</feature>
<evidence type="ECO:0000313" key="2">
    <source>
        <dbReference type="EMBL" id="CAG9790303.1"/>
    </source>
</evidence>
<name>A0A9N9WGV7_9NEOP</name>
<dbReference type="Proteomes" id="UP001153714">
    <property type="component" value="Chromosome 21"/>
</dbReference>
<dbReference type="EMBL" id="OU893352">
    <property type="protein sequence ID" value="CAG9790303.1"/>
    <property type="molecule type" value="Genomic_DNA"/>
</dbReference>
<accession>A0A9N9WGV7</accession>
<gene>
    <name evidence="2" type="ORF">DIATSA_LOCUS7972</name>
</gene>
<evidence type="ECO:0000313" key="3">
    <source>
        <dbReference type="Proteomes" id="UP001153714"/>
    </source>
</evidence>
<evidence type="ECO:0000256" key="1">
    <source>
        <dbReference type="SAM" id="Coils"/>
    </source>
</evidence>
<reference evidence="2" key="2">
    <citation type="submission" date="2022-10" db="EMBL/GenBank/DDBJ databases">
        <authorList>
            <consortium name="ENA_rothamsted_submissions"/>
            <consortium name="culmorum"/>
            <person name="King R."/>
        </authorList>
    </citation>
    <scope>NUCLEOTIDE SEQUENCE</scope>
</reference>
<keyword evidence="3" id="KW-1185">Reference proteome</keyword>
<proteinExistence type="predicted"/>
<dbReference type="Gene3D" id="3.30.40.10">
    <property type="entry name" value="Zinc/RING finger domain, C3HC4 (zinc finger)"/>
    <property type="match status" value="1"/>
</dbReference>